<gene>
    <name evidence="1" type="ORF">RB653_008635</name>
</gene>
<organism evidence="1 2">
    <name type="scientific">Dictyostelium firmibasis</name>
    <dbReference type="NCBI Taxonomy" id="79012"/>
    <lineage>
        <taxon>Eukaryota</taxon>
        <taxon>Amoebozoa</taxon>
        <taxon>Evosea</taxon>
        <taxon>Eumycetozoa</taxon>
        <taxon>Dictyostelia</taxon>
        <taxon>Dictyosteliales</taxon>
        <taxon>Dictyosteliaceae</taxon>
        <taxon>Dictyostelium</taxon>
    </lineage>
</organism>
<name>A0AAN7YZX6_9MYCE</name>
<protein>
    <submittedName>
        <fullName evidence="1">Uncharacterized protein</fullName>
    </submittedName>
</protein>
<dbReference type="EMBL" id="JAVFKY010000003">
    <property type="protein sequence ID" value="KAK5578960.1"/>
    <property type="molecule type" value="Genomic_DNA"/>
</dbReference>
<keyword evidence="2" id="KW-1185">Reference proteome</keyword>
<evidence type="ECO:0000313" key="2">
    <source>
        <dbReference type="Proteomes" id="UP001344447"/>
    </source>
</evidence>
<reference evidence="1 2" key="1">
    <citation type="submission" date="2023-11" db="EMBL/GenBank/DDBJ databases">
        <title>Dfirmibasis_genome.</title>
        <authorList>
            <person name="Edelbroek B."/>
            <person name="Kjellin J."/>
            <person name="Jerlstrom-Hultqvist J."/>
            <person name="Soderbom F."/>
        </authorList>
    </citation>
    <scope>NUCLEOTIDE SEQUENCE [LARGE SCALE GENOMIC DNA]</scope>
    <source>
        <strain evidence="1 2">TNS-C-14</strain>
    </source>
</reference>
<comment type="caution">
    <text evidence="1">The sequence shown here is derived from an EMBL/GenBank/DDBJ whole genome shotgun (WGS) entry which is preliminary data.</text>
</comment>
<evidence type="ECO:0000313" key="1">
    <source>
        <dbReference type="EMBL" id="KAK5578960.1"/>
    </source>
</evidence>
<sequence>MKDNSTYRFKEPNFSFPDYYKEFLNLYPEEFDQVSNDIKNFKQQQKKIQVEASCFEQKKDYEDCKEKLSFLHTYFCFSENHKYSECISVNSRKFDRYLKYFIYSNKQSYMKFWEDQEKQYLEKIQQEPSKK</sequence>
<dbReference type="AlphaFoldDB" id="A0AAN7YZX6"/>
<accession>A0AAN7YZX6</accession>
<proteinExistence type="predicted"/>
<dbReference type="Proteomes" id="UP001344447">
    <property type="component" value="Unassembled WGS sequence"/>
</dbReference>